<dbReference type="EMBL" id="JAFLWD010000009">
    <property type="protein sequence ID" value="MBO0439644.1"/>
    <property type="molecule type" value="Genomic_DNA"/>
</dbReference>
<evidence type="ECO:0000256" key="8">
    <source>
        <dbReference type="SAM" id="Phobius"/>
    </source>
</evidence>
<evidence type="ECO:0000259" key="9">
    <source>
        <dbReference type="PROSITE" id="PS50893"/>
    </source>
</evidence>
<feature type="transmembrane region" description="Helical" evidence="8">
    <location>
        <begin position="282"/>
        <end position="303"/>
    </location>
</feature>
<dbReference type="Pfam" id="PF00005">
    <property type="entry name" value="ABC_tran"/>
    <property type="match status" value="1"/>
</dbReference>
<evidence type="ECO:0000256" key="6">
    <source>
        <dbReference type="ARBA" id="ARBA00023136"/>
    </source>
</evidence>
<feature type="domain" description="ABC transporter" evidence="9">
    <location>
        <begin position="372"/>
        <end position="606"/>
    </location>
</feature>
<dbReference type="InterPro" id="IPR003593">
    <property type="entry name" value="AAA+_ATPase"/>
</dbReference>
<evidence type="ECO:0000313" key="12">
    <source>
        <dbReference type="Proteomes" id="UP000664632"/>
    </source>
</evidence>
<keyword evidence="4 11" id="KW-0067">ATP-binding</keyword>
<dbReference type="Pfam" id="PF00664">
    <property type="entry name" value="ABC_membrane"/>
    <property type="match status" value="1"/>
</dbReference>
<evidence type="ECO:0000313" key="11">
    <source>
        <dbReference type="EMBL" id="MBO0439644.1"/>
    </source>
</evidence>
<dbReference type="Proteomes" id="UP000664632">
    <property type="component" value="Unassembled WGS sequence"/>
</dbReference>
<evidence type="ECO:0000256" key="3">
    <source>
        <dbReference type="ARBA" id="ARBA00022741"/>
    </source>
</evidence>
<dbReference type="InterPro" id="IPR036640">
    <property type="entry name" value="ABC1_TM_sf"/>
</dbReference>
<feature type="transmembrane region" description="Helical" evidence="8">
    <location>
        <begin position="174"/>
        <end position="191"/>
    </location>
</feature>
<dbReference type="GO" id="GO:0005524">
    <property type="term" value="F:ATP binding"/>
    <property type="evidence" value="ECO:0007669"/>
    <property type="project" value="UniProtKB-KW"/>
</dbReference>
<dbReference type="PROSITE" id="PS50929">
    <property type="entry name" value="ABC_TM1F"/>
    <property type="match status" value="1"/>
</dbReference>
<name>A0ABS3GYW1_9ENTE</name>
<organism evidence="11 12">
    <name type="scientific">Candidatus Enterococcus ikei</name>
    <dbReference type="NCBI Taxonomy" id="2815326"/>
    <lineage>
        <taxon>Bacteria</taxon>
        <taxon>Bacillati</taxon>
        <taxon>Bacillota</taxon>
        <taxon>Bacilli</taxon>
        <taxon>Lactobacillales</taxon>
        <taxon>Enterococcaceae</taxon>
        <taxon>Enterococcus</taxon>
    </lineage>
</organism>
<dbReference type="InterPro" id="IPR039421">
    <property type="entry name" value="Type_1_exporter"/>
</dbReference>
<feature type="transmembrane region" description="Helical" evidence="8">
    <location>
        <begin position="34"/>
        <end position="58"/>
    </location>
</feature>
<evidence type="ECO:0000259" key="10">
    <source>
        <dbReference type="PROSITE" id="PS50929"/>
    </source>
</evidence>
<dbReference type="SUPFAM" id="SSF52540">
    <property type="entry name" value="P-loop containing nucleoside triphosphate hydrolases"/>
    <property type="match status" value="1"/>
</dbReference>
<keyword evidence="2 8" id="KW-0812">Transmembrane</keyword>
<dbReference type="InterPro" id="IPR003439">
    <property type="entry name" value="ABC_transporter-like_ATP-bd"/>
</dbReference>
<dbReference type="InterPro" id="IPR011527">
    <property type="entry name" value="ABC1_TM_dom"/>
</dbReference>
<dbReference type="PANTHER" id="PTHR43394">
    <property type="entry name" value="ATP-DEPENDENT PERMEASE MDL1, MITOCHONDRIAL"/>
    <property type="match status" value="1"/>
</dbReference>
<feature type="region of interest" description="Disordered" evidence="7">
    <location>
        <begin position="1"/>
        <end position="22"/>
    </location>
</feature>
<dbReference type="SUPFAM" id="SSF90123">
    <property type="entry name" value="ABC transporter transmembrane region"/>
    <property type="match status" value="1"/>
</dbReference>
<feature type="transmembrane region" description="Helical" evidence="8">
    <location>
        <begin position="95"/>
        <end position="120"/>
    </location>
</feature>
<keyword evidence="5 8" id="KW-1133">Transmembrane helix</keyword>
<dbReference type="PROSITE" id="PS50893">
    <property type="entry name" value="ABC_TRANSPORTER_2"/>
    <property type="match status" value="1"/>
</dbReference>
<dbReference type="InterPro" id="IPR027417">
    <property type="entry name" value="P-loop_NTPase"/>
</dbReference>
<dbReference type="PROSITE" id="PS00211">
    <property type="entry name" value="ABC_TRANSPORTER_1"/>
    <property type="match status" value="1"/>
</dbReference>
<proteinExistence type="predicted"/>
<evidence type="ECO:0000256" key="5">
    <source>
        <dbReference type="ARBA" id="ARBA00022989"/>
    </source>
</evidence>
<dbReference type="PANTHER" id="PTHR43394:SF1">
    <property type="entry name" value="ATP-BINDING CASSETTE SUB-FAMILY B MEMBER 10, MITOCHONDRIAL"/>
    <property type="match status" value="1"/>
</dbReference>
<feature type="transmembrane region" description="Helical" evidence="8">
    <location>
        <begin position="197"/>
        <end position="214"/>
    </location>
</feature>
<dbReference type="Gene3D" id="3.40.50.300">
    <property type="entry name" value="P-loop containing nucleotide triphosphate hydrolases"/>
    <property type="match status" value="1"/>
</dbReference>
<keyword evidence="12" id="KW-1185">Reference proteome</keyword>
<dbReference type="CDD" id="cd18547">
    <property type="entry name" value="ABC_6TM_Tm288_like"/>
    <property type="match status" value="1"/>
</dbReference>
<reference evidence="11 12" key="1">
    <citation type="submission" date="2021-03" db="EMBL/GenBank/DDBJ databases">
        <title>Enterococcal diversity collection.</title>
        <authorList>
            <person name="Gilmore M.S."/>
            <person name="Schwartzman J."/>
            <person name="Van Tyne D."/>
            <person name="Martin M."/>
            <person name="Earl A.M."/>
            <person name="Manson A.L."/>
            <person name="Straub T."/>
            <person name="Salamzade R."/>
            <person name="Saavedra J."/>
            <person name="Lebreton F."/>
            <person name="Prichula J."/>
            <person name="Schaufler K."/>
            <person name="Gaca A."/>
            <person name="Sgardioli B."/>
            <person name="Wagenaar J."/>
            <person name="Strong T."/>
        </authorList>
    </citation>
    <scope>NUCLEOTIDE SEQUENCE [LARGE SCALE GENOMIC DNA]</scope>
    <source>
        <strain evidence="11 12">DIV0869a</strain>
    </source>
</reference>
<evidence type="ECO:0000256" key="2">
    <source>
        <dbReference type="ARBA" id="ARBA00022692"/>
    </source>
</evidence>
<keyword evidence="6 8" id="KW-0472">Membrane</keyword>
<accession>A0ABS3GYW1</accession>
<evidence type="ECO:0000256" key="1">
    <source>
        <dbReference type="ARBA" id="ARBA00004651"/>
    </source>
</evidence>
<dbReference type="SMART" id="SM00382">
    <property type="entry name" value="AAA"/>
    <property type="match status" value="1"/>
</dbReference>
<evidence type="ECO:0000256" key="7">
    <source>
        <dbReference type="SAM" id="MobiDB-lite"/>
    </source>
</evidence>
<dbReference type="Gene3D" id="1.20.1560.10">
    <property type="entry name" value="ABC transporter type 1, transmembrane domain"/>
    <property type="match status" value="1"/>
</dbReference>
<evidence type="ECO:0000256" key="4">
    <source>
        <dbReference type="ARBA" id="ARBA00022840"/>
    </source>
</evidence>
<protein>
    <submittedName>
        <fullName evidence="11">ABC transporter ATP-binding protein</fullName>
    </submittedName>
</protein>
<dbReference type="RefSeq" id="WP_207111729.1">
    <property type="nucleotide sequence ID" value="NZ_JAFLWD010000009.1"/>
</dbReference>
<comment type="caution">
    <text evidence="11">The sequence shown here is derived from an EMBL/GenBank/DDBJ whole genome shotgun (WGS) entry which is preliminary data.</text>
</comment>
<gene>
    <name evidence="11" type="ORF">JZO69_04695</name>
</gene>
<feature type="domain" description="ABC transmembrane type-1" evidence="10">
    <location>
        <begin position="46"/>
        <end position="338"/>
    </location>
</feature>
<dbReference type="InterPro" id="IPR017871">
    <property type="entry name" value="ABC_transporter-like_CS"/>
</dbReference>
<comment type="subcellular location">
    <subcellularLocation>
        <location evidence="1">Cell membrane</location>
        <topology evidence="1">Multi-pass membrane protein</topology>
    </subcellularLocation>
</comment>
<sequence>MAEQTQNRPRGGRGPGNGAPVEKAKDFKGTLKKLISYIGAYKIPVFFVMIFAIASTVFNIWGPKILSQAITELFNGLIKKYQGTGGIDFNKIGGILLFMLGLYLVASAFGIIQGWIMSTISQKITYRMRKEISEKINRMPMNYFESRTTGEVLSRITNDVDTLGQSLNQSITQLITSVFTIIGVIIMMLSISVQMTGIAILIVPISMILILIVVKNSQKYFKTQQEYLGVINGKVEETIGGYNIVRLFNDEENSLEEFKTQNDVLFKSAWKSQFLSGLMQPIMNFVGNLGYVAVAIFGGILAYNGTITVGDIQAFIQYVRNLTQPIAQLAQVSNLLQSMAAAAERVFEFLEEDEEAQTVPNPVKIDKAKGMVDFEHVRFGYTPDKIIINDFSSHVDPGQTVAIVGPTGAGKTTMVKLLMRFYDVTSGAIKIDGHNIKDFNRADLRKNIGMVLQDTWLFKGTIMENLRYGRLDATDEEVYEAAKAAHVHHFIQTLPGGYNMELNEESSNISQGQKQLLTIARAILADKPILILDEATSSVDTRTEGLIQGAMNNLMAGRTSFVIAHRLSTIKDADKILYMQDGDIKEQGTHEELLAEGGYYASLYNSQFEELDE</sequence>
<keyword evidence="3" id="KW-0547">Nucleotide-binding</keyword>